<feature type="domain" description="Peptidase S49" evidence="8">
    <location>
        <begin position="128"/>
        <end position="281"/>
    </location>
</feature>
<dbReference type="CDD" id="cd07023">
    <property type="entry name" value="S49_Sppa_N_C"/>
    <property type="match status" value="1"/>
</dbReference>
<evidence type="ECO:0000313" key="9">
    <source>
        <dbReference type="EMBL" id="MFC4665044.1"/>
    </source>
</evidence>
<evidence type="ECO:0000259" key="8">
    <source>
        <dbReference type="Pfam" id="PF01343"/>
    </source>
</evidence>
<dbReference type="Gene3D" id="6.20.330.10">
    <property type="match status" value="1"/>
</dbReference>
<dbReference type="CDD" id="cd07018">
    <property type="entry name" value="S49_SppA_67K_type"/>
    <property type="match status" value="1"/>
</dbReference>
<dbReference type="NCBIfam" id="TIGR00705">
    <property type="entry name" value="SppA_67K"/>
    <property type="match status" value="1"/>
</dbReference>
<keyword evidence="6 7" id="KW-0472">Membrane</keyword>
<keyword evidence="7" id="KW-1133">Transmembrane helix</keyword>
<gene>
    <name evidence="9" type="primary">sppA</name>
    <name evidence="9" type="ORF">ACFO3G_00130</name>
</gene>
<dbReference type="PIRSF" id="PIRSF001217">
    <property type="entry name" value="Protease_4_SppA"/>
    <property type="match status" value="1"/>
</dbReference>
<dbReference type="Pfam" id="PF01343">
    <property type="entry name" value="Peptidase_S49"/>
    <property type="match status" value="2"/>
</dbReference>
<dbReference type="NCBIfam" id="TIGR00706">
    <property type="entry name" value="SppA_dom"/>
    <property type="match status" value="1"/>
</dbReference>
<dbReference type="InterPro" id="IPR004635">
    <property type="entry name" value="Pept_S49_SppA"/>
</dbReference>
<keyword evidence="7" id="KW-0812">Transmembrane</keyword>
<proteinExistence type="inferred from homology"/>
<dbReference type="SUPFAM" id="SSF52096">
    <property type="entry name" value="ClpP/crotonase"/>
    <property type="match status" value="2"/>
</dbReference>
<evidence type="ECO:0000256" key="3">
    <source>
        <dbReference type="ARBA" id="ARBA00022670"/>
    </source>
</evidence>
<comment type="caution">
    <text evidence="9">The sequence shown here is derived from an EMBL/GenBank/DDBJ whole genome shotgun (WGS) entry which is preliminary data.</text>
</comment>
<evidence type="ECO:0000256" key="4">
    <source>
        <dbReference type="ARBA" id="ARBA00022801"/>
    </source>
</evidence>
<organism evidence="9 10">
    <name type="scientific">Falsiporphyromonas endometrii</name>
    <dbReference type="NCBI Taxonomy" id="1387297"/>
    <lineage>
        <taxon>Bacteria</taxon>
        <taxon>Pseudomonadati</taxon>
        <taxon>Bacteroidota</taxon>
        <taxon>Bacteroidia</taxon>
        <taxon>Bacteroidales</taxon>
        <taxon>Porphyromonadaceae</taxon>
        <taxon>Falsiporphyromonas</taxon>
    </lineage>
</organism>
<dbReference type="InterPro" id="IPR002142">
    <property type="entry name" value="Peptidase_S49"/>
</dbReference>
<keyword evidence="4 9" id="KW-0378">Hydrolase</keyword>
<keyword evidence="3" id="KW-0645">Protease</keyword>
<comment type="subcellular location">
    <subcellularLocation>
        <location evidence="1">Membrane</location>
    </subcellularLocation>
</comment>
<sequence>MKSFLKTFLASLLAVVVGGVILLCLSMFLIVGLVVGISSQFASSDITSIEPHSILKISATSLPEVAIQDNFMSYLQGDKSNDITLSEAIRAINEAKDNDNIDGIYLCNADIPNGLPTIRAFRSAIEEFKKSGKFVISYGDIYSQKGYYLSSVAPEIYLNPSGVLEINGIGSQTMFYKEALNKLGVQMNIFKVGTYKGAVEPFMLNKLSDANRLQIQEYIDGLWGNIKETIASSRKLTDADVQEYADNGYTFSDASMAVKKKFIDKLAYEYQVNERLKELTNREDDEELKFVSLSDVAGLSQVPKKSSDNEIKVIYANGEIQDQPGTTASTITLSLAKQLEEAQKDDDVKAVVLRVNSPGGSAYISEQIWKQVVNLKAKKPIVVSMGDYAASGGYYISCAASYIYADPMTLTGSIGIFGMFPNFSGVANKVGITTDVVKTSKYASMGMMFEQMTDDEKALIQATVNRGYELFKKRVADGRHMTIEQVDSIGQGRVWLGQKAIKLGLVDALGGINEAIKKAASLADLSDYTVVNGIQNVSFFDRFFRNSSANLKTYILSKTMTPEELRIYNDLRTLSTTQGYQAALPIGFKPY</sequence>
<feature type="transmembrane region" description="Helical" evidence="7">
    <location>
        <begin position="12"/>
        <end position="37"/>
    </location>
</feature>
<evidence type="ECO:0000256" key="1">
    <source>
        <dbReference type="ARBA" id="ARBA00004370"/>
    </source>
</evidence>
<dbReference type="InterPro" id="IPR047272">
    <property type="entry name" value="S49_SppA_C"/>
</dbReference>
<feature type="domain" description="Peptidase S49" evidence="8">
    <location>
        <begin position="375"/>
        <end position="525"/>
    </location>
</feature>
<dbReference type="GO" id="GO:0016787">
    <property type="term" value="F:hydrolase activity"/>
    <property type="evidence" value="ECO:0007669"/>
    <property type="project" value="UniProtKB-KW"/>
</dbReference>
<reference evidence="10" key="1">
    <citation type="journal article" date="2019" name="Int. J. Syst. Evol. Microbiol.">
        <title>The Global Catalogue of Microorganisms (GCM) 10K type strain sequencing project: providing services to taxonomists for standard genome sequencing and annotation.</title>
        <authorList>
            <consortium name="The Broad Institute Genomics Platform"/>
            <consortium name="The Broad Institute Genome Sequencing Center for Infectious Disease"/>
            <person name="Wu L."/>
            <person name="Ma J."/>
        </authorList>
    </citation>
    <scope>NUCLEOTIDE SEQUENCE [LARGE SCALE GENOMIC DNA]</scope>
    <source>
        <strain evidence="10">CGMCC 4.7357</strain>
    </source>
</reference>
<dbReference type="EC" id="3.4.21.-" evidence="9"/>
<dbReference type="RefSeq" id="WP_380076817.1">
    <property type="nucleotide sequence ID" value="NZ_JBHSGO010000004.1"/>
</dbReference>
<keyword evidence="5" id="KW-0720">Serine protease</keyword>
<evidence type="ECO:0000313" key="10">
    <source>
        <dbReference type="Proteomes" id="UP001596020"/>
    </source>
</evidence>
<dbReference type="Proteomes" id="UP001596020">
    <property type="component" value="Unassembled WGS sequence"/>
</dbReference>
<evidence type="ECO:0000256" key="6">
    <source>
        <dbReference type="ARBA" id="ARBA00023136"/>
    </source>
</evidence>
<name>A0ABV9K4R2_9PORP</name>
<dbReference type="PANTHER" id="PTHR33209">
    <property type="entry name" value="PROTEASE 4"/>
    <property type="match status" value="1"/>
</dbReference>
<dbReference type="InterPro" id="IPR004634">
    <property type="entry name" value="Pept_S49_pIV"/>
</dbReference>
<evidence type="ECO:0000256" key="2">
    <source>
        <dbReference type="ARBA" id="ARBA00008683"/>
    </source>
</evidence>
<protein>
    <submittedName>
        <fullName evidence="9">Signal peptide peptidase SppA</fullName>
        <ecNumber evidence="9">3.4.21.-</ecNumber>
    </submittedName>
</protein>
<comment type="similarity">
    <text evidence="2">Belongs to the peptidase S49 family.</text>
</comment>
<accession>A0ABV9K4R2</accession>
<evidence type="ECO:0000256" key="7">
    <source>
        <dbReference type="SAM" id="Phobius"/>
    </source>
</evidence>
<dbReference type="InterPro" id="IPR029045">
    <property type="entry name" value="ClpP/crotonase-like_dom_sf"/>
</dbReference>
<dbReference type="EMBL" id="JBHSGO010000004">
    <property type="protein sequence ID" value="MFC4665044.1"/>
    <property type="molecule type" value="Genomic_DNA"/>
</dbReference>
<evidence type="ECO:0000256" key="5">
    <source>
        <dbReference type="ARBA" id="ARBA00022825"/>
    </source>
</evidence>
<dbReference type="Gene3D" id="3.90.226.10">
    <property type="entry name" value="2-enoyl-CoA Hydratase, Chain A, domain 1"/>
    <property type="match status" value="2"/>
</dbReference>
<dbReference type="PANTHER" id="PTHR33209:SF1">
    <property type="entry name" value="PEPTIDASE S49 DOMAIN-CONTAINING PROTEIN"/>
    <property type="match status" value="1"/>
</dbReference>
<dbReference type="InterPro" id="IPR047217">
    <property type="entry name" value="S49_SppA_67K_type_N"/>
</dbReference>
<keyword evidence="10" id="KW-1185">Reference proteome</keyword>